<gene>
    <name evidence="1" type="ORF">LTRI10_LOCUS46364</name>
</gene>
<sequence>MGQNQSKYELVYQQVSYGNAEGIKTLCREGTSLEVMPKQSIWRLNSFGGTICSILGAATQQGRTVAESSGGTTTIGGVAKLLRKRSFLRSSYFDLRLSSTA</sequence>
<accession>A0AAV2G7I2</accession>
<evidence type="ECO:0000313" key="1">
    <source>
        <dbReference type="EMBL" id="CAL1406653.1"/>
    </source>
</evidence>
<keyword evidence="2" id="KW-1185">Reference proteome</keyword>
<dbReference type="AlphaFoldDB" id="A0AAV2G7I2"/>
<evidence type="ECO:0000313" key="2">
    <source>
        <dbReference type="Proteomes" id="UP001497516"/>
    </source>
</evidence>
<protein>
    <submittedName>
        <fullName evidence="1">Uncharacterized protein</fullName>
    </submittedName>
</protein>
<reference evidence="1 2" key="1">
    <citation type="submission" date="2024-04" db="EMBL/GenBank/DDBJ databases">
        <authorList>
            <person name="Fracassetti M."/>
        </authorList>
    </citation>
    <scope>NUCLEOTIDE SEQUENCE [LARGE SCALE GENOMIC DNA]</scope>
</reference>
<organism evidence="1 2">
    <name type="scientific">Linum trigynum</name>
    <dbReference type="NCBI Taxonomy" id="586398"/>
    <lineage>
        <taxon>Eukaryota</taxon>
        <taxon>Viridiplantae</taxon>
        <taxon>Streptophyta</taxon>
        <taxon>Embryophyta</taxon>
        <taxon>Tracheophyta</taxon>
        <taxon>Spermatophyta</taxon>
        <taxon>Magnoliopsida</taxon>
        <taxon>eudicotyledons</taxon>
        <taxon>Gunneridae</taxon>
        <taxon>Pentapetalae</taxon>
        <taxon>rosids</taxon>
        <taxon>fabids</taxon>
        <taxon>Malpighiales</taxon>
        <taxon>Linaceae</taxon>
        <taxon>Linum</taxon>
    </lineage>
</organism>
<name>A0AAV2G7I2_9ROSI</name>
<dbReference type="EMBL" id="OZ034821">
    <property type="protein sequence ID" value="CAL1406653.1"/>
    <property type="molecule type" value="Genomic_DNA"/>
</dbReference>
<proteinExistence type="predicted"/>
<dbReference type="Proteomes" id="UP001497516">
    <property type="component" value="Chromosome 8"/>
</dbReference>